<keyword evidence="2" id="KW-1185">Reference proteome</keyword>
<dbReference type="EMBL" id="QMEY01000010">
    <property type="protein sequence ID" value="RBQ17736.1"/>
    <property type="molecule type" value="Genomic_DNA"/>
</dbReference>
<accession>A0A366LUV5</accession>
<gene>
    <name evidence="1" type="ORF">DP939_22975</name>
</gene>
<dbReference type="AlphaFoldDB" id="A0A366LUV5"/>
<name>A0A366LUV5_9ACTN</name>
<evidence type="ECO:0000313" key="1">
    <source>
        <dbReference type="EMBL" id="RBQ17736.1"/>
    </source>
</evidence>
<reference evidence="1 2" key="1">
    <citation type="submission" date="2018-06" db="EMBL/GenBank/DDBJ databases">
        <title>Sphaerisporangium craniellae sp. nov., isolated from a marine sponge in the South China Sea.</title>
        <authorList>
            <person name="Li L."/>
        </authorList>
    </citation>
    <scope>NUCLEOTIDE SEQUENCE [LARGE SCALE GENOMIC DNA]</scope>
    <source>
        <strain evidence="1 2">LHW63015</strain>
    </source>
</reference>
<proteinExistence type="predicted"/>
<evidence type="ECO:0000313" key="2">
    <source>
        <dbReference type="Proteomes" id="UP000253303"/>
    </source>
</evidence>
<organism evidence="1 2">
    <name type="scientific">Spongiactinospora rosea</name>
    <dbReference type="NCBI Taxonomy" id="2248750"/>
    <lineage>
        <taxon>Bacteria</taxon>
        <taxon>Bacillati</taxon>
        <taxon>Actinomycetota</taxon>
        <taxon>Actinomycetes</taxon>
        <taxon>Streptosporangiales</taxon>
        <taxon>Streptosporangiaceae</taxon>
        <taxon>Spongiactinospora</taxon>
    </lineage>
</organism>
<dbReference type="Proteomes" id="UP000253303">
    <property type="component" value="Unassembled WGS sequence"/>
</dbReference>
<dbReference type="OrthoDB" id="3482905at2"/>
<dbReference type="RefSeq" id="WP_113982832.1">
    <property type="nucleotide sequence ID" value="NZ_QMEY01000010.1"/>
</dbReference>
<comment type="caution">
    <text evidence="1">The sequence shown here is derived from an EMBL/GenBank/DDBJ whole genome shotgun (WGS) entry which is preliminary data.</text>
</comment>
<protein>
    <submittedName>
        <fullName evidence="1">Uncharacterized protein</fullName>
    </submittedName>
</protein>
<sequence length="94" mass="10126">MMVLGDERLFVVWEVDGGDRGAGGVTRDEAAAEKDMLAKLDTYPQGRGRVRYACLAPATRGAIYDYRYGTTLVTAHRGNGVTVSVAGDAWESIT</sequence>